<name>A0A0S6W4X9_9BACT</name>
<protein>
    <submittedName>
        <fullName evidence="1">Uncharacterized protein</fullName>
    </submittedName>
</protein>
<dbReference type="EMBL" id="DF820459">
    <property type="protein sequence ID" value="GAK53306.1"/>
    <property type="molecule type" value="Genomic_DNA"/>
</dbReference>
<organism evidence="1">
    <name type="scientific">Candidatus Moduliflexus flocculans</name>
    <dbReference type="NCBI Taxonomy" id="1499966"/>
    <lineage>
        <taxon>Bacteria</taxon>
        <taxon>Candidatus Moduliflexota</taxon>
        <taxon>Candidatus Moduliflexia</taxon>
        <taxon>Candidatus Moduliflexales</taxon>
        <taxon>Candidatus Moduliflexaceae</taxon>
    </lineage>
</organism>
<accession>A0A0S6W4X9</accession>
<keyword evidence="2" id="KW-1185">Reference proteome</keyword>
<gene>
    <name evidence="1" type="ORF">U14_04571</name>
</gene>
<dbReference type="Proteomes" id="UP000030700">
    <property type="component" value="Unassembled WGS sequence"/>
</dbReference>
<dbReference type="HOGENOM" id="CLU_086634_0_0_0"/>
<dbReference type="InterPro" id="IPR054196">
    <property type="entry name" value="DUF6901"/>
</dbReference>
<evidence type="ECO:0000313" key="1">
    <source>
        <dbReference type="EMBL" id="GAK53306.1"/>
    </source>
</evidence>
<reference evidence="1" key="1">
    <citation type="journal article" date="2015" name="PeerJ">
        <title>First genomic representation of candidate bacterial phylum KSB3 points to enhanced environmental sensing as a trigger of wastewater bulking.</title>
        <authorList>
            <person name="Sekiguchi Y."/>
            <person name="Ohashi A."/>
            <person name="Parks D.H."/>
            <person name="Yamauchi T."/>
            <person name="Tyson G.W."/>
            <person name="Hugenholtz P."/>
        </authorList>
    </citation>
    <scope>NUCLEOTIDE SEQUENCE [LARGE SCALE GENOMIC DNA]</scope>
</reference>
<proteinExistence type="predicted"/>
<dbReference type="Pfam" id="PF21842">
    <property type="entry name" value="DUF6901"/>
    <property type="match status" value="1"/>
</dbReference>
<dbReference type="STRING" id="1499966.U14_04571"/>
<dbReference type="AlphaFoldDB" id="A0A0S6W4X9"/>
<evidence type="ECO:0000313" key="2">
    <source>
        <dbReference type="Proteomes" id="UP000030700"/>
    </source>
</evidence>
<sequence length="243" mass="27472">MGARMETLSIYYYLAFPDQSQTVFLLEIDPVKMELINNIPETLPGWTNLTFHQCPHCPLDSAHHPYCPLAANQVNIIKQIGPFLPYHKVQLEVVTAERKIVQATTLQAAFGSLMGLVMPLSGCPHTAYFKPMARFHVPLANSSETMFRSVSMYFMAQYFLHKEGKSVDLNLTGLSRIYENIHVVNTSIAERFLAASTQDSSVDALVQLDIYAMTFLGILEEPLQELRPLFSAYFDEYTPVSLR</sequence>